<protein>
    <recommendedName>
        <fullName evidence="4">CipC-like antibiotic response protein</fullName>
    </recommendedName>
</protein>
<reference evidence="2 3" key="1">
    <citation type="journal article" date="2024" name="Nat. Commun.">
        <title>Phylogenomics reveals the evolutionary origins of lichenization in chlorophyte algae.</title>
        <authorList>
            <person name="Puginier C."/>
            <person name="Libourel C."/>
            <person name="Otte J."/>
            <person name="Skaloud P."/>
            <person name="Haon M."/>
            <person name="Grisel S."/>
            <person name="Petersen M."/>
            <person name="Berrin J.G."/>
            <person name="Delaux P.M."/>
            <person name="Dal Grande F."/>
            <person name="Keller J."/>
        </authorList>
    </citation>
    <scope>NUCLEOTIDE SEQUENCE [LARGE SCALE GENOMIC DNA]</scope>
    <source>
        <strain evidence="2 3">SAG 2145</strain>
    </source>
</reference>
<name>A0AAW1RJF2_9CHLO</name>
<evidence type="ECO:0000313" key="2">
    <source>
        <dbReference type="EMBL" id="KAK9833683.1"/>
    </source>
</evidence>
<dbReference type="InterPro" id="IPR022234">
    <property type="entry name" value="DUF3759"/>
</dbReference>
<proteinExistence type="predicted"/>
<accession>A0AAW1RJF2</accession>
<dbReference type="EMBL" id="JALJOS010000010">
    <property type="protein sequence ID" value="KAK9833683.1"/>
    <property type="molecule type" value="Genomic_DNA"/>
</dbReference>
<comment type="caution">
    <text evidence="2">The sequence shown here is derived from an EMBL/GenBank/DDBJ whole genome shotgun (WGS) entry which is preliminary data.</text>
</comment>
<organism evidence="2 3">
    <name type="scientific">Apatococcus lobatus</name>
    <dbReference type="NCBI Taxonomy" id="904363"/>
    <lineage>
        <taxon>Eukaryota</taxon>
        <taxon>Viridiplantae</taxon>
        <taxon>Chlorophyta</taxon>
        <taxon>core chlorophytes</taxon>
        <taxon>Trebouxiophyceae</taxon>
        <taxon>Chlorellales</taxon>
        <taxon>Chlorellaceae</taxon>
        <taxon>Apatococcus</taxon>
    </lineage>
</organism>
<dbReference type="PANTHER" id="PTHR37450:SF1">
    <property type="entry name" value="CIPC PROTEIN"/>
    <property type="match status" value="1"/>
</dbReference>
<dbReference type="Pfam" id="PF12585">
    <property type="entry name" value="DUF3759"/>
    <property type="match status" value="1"/>
</dbReference>
<evidence type="ECO:0000256" key="1">
    <source>
        <dbReference type="SAM" id="MobiDB-lite"/>
    </source>
</evidence>
<evidence type="ECO:0000313" key="3">
    <source>
        <dbReference type="Proteomes" id="UP001438707"/>
    </source>
</evidence>
<keyword evidence="3" id="KW-1185">Reference proteome</keyword>
<evidence type="ECO:0008006" key="4">
    <source>
        <dbReference type="Google" id="ProtNLM"/>
    </source>
</evidence>
<feature type="region of interest" description="Disordered" evidence="1">
    <location>
        <begin position="1"/>
        <end position="24"/>
    </location>
</feature>
<dbReference type="AlphaFoldDB" id="A0AAW1RJF2"/>
<gene>
    <name evidence="2" type="ORF">WJX74_002675</name>
</gene>
<dbReference type="Proteomes" id="UP001438707">
    <property type="component" value="Unassembled WGS sequence"/>
</dbReference>
<dbReference type="PANTHER" id="PTHR37450">
    <property type="entry name" value="CIPC PROTEIN"/>
    <property type="match status" value="1"/>
</dbReference>
<sequence length="111" mass="12734">MWGHRDEESQNAYESFYEGGDEERHQAKFSHEAVAGAAGFFAMHEYEKKERAEGEEVNHGFIKEMLAGVAAGEVDKLAETKGLDYLDREKAKRQAGEQAQQMYDQQYGQYY</sequence>